<evidence type="ECO:0000259" key="6">
    <source>
        <dbReference type="Pfam" id="PF05154"/>
    </source>
</evidence>
<dbReference type="Pfam" id="PF05154">
    <property type="entry name" value="TM2"/>
    <property type="match status" value="1"/>
</dbReference>
<reference evidence="7" key="2">
    <citation type="journal article" date="2021" name="PeerJ">
        <title>Extensive microbial diversity within the chicken gut microbiome revealed by metagenomics and culture.</title>
        <authorList>
            <person name="Gilroy R."/>
            <person name="Ravi A."/>
            <person name="Getino M."/>
            <person name="Pursley I."/>
            <person name="Horton D.L."/>
            <person name="Alikhan N.F."/>
            <person name="Baker D."/>
            <person name="Gharbi K."/>
            <person name="Hall N."/>
            <person name="Watson M."/>
            <person name="Adriaenssens E.M."/>
            <person name="Foster-Nyarko E."/>
            <person name="Jarju S."/>
            <person name="Secka A."/>
            <person name="Antonio M."/>
            <person name="Oren A."/>
            <person name="Chaudhuri R.R."/>
            <person name="La Ragione R."/>
            <person name="Hildebrand F."/>
            <person name="Pallen M.J."/>
        </authorList>
    </citation>
    <scope>NUCLEOTIDE SEQUENCE</scope>
    <source>
        <strain evidence="7">CHK195-26880</strain>
    </source>
</reference>
<dbReference type="InterPro" id="IPR050932">
    <property type="entry name" value="TM2D1-3-like"/>
</dbReference>
<feature type="transmembrane region" description="Helical" evidence="5">
    <location>
        <begin position="49"/>
        <end position="68"/>
    </location>
</feature>
<reference evidence="7" key="1">
    <citation type="submission" date="2020-10" db="EMBL/GenBank/DDBJ databases">
        <authorList>
            <person name="Gilroy R."/>
        </authorList>
    </citation>
    <scope>NUCLEOTIDE SEQUENCE</scope>
    <source>
        <strain evidence="7">CHK195-26880</strain>
    </source>
</reference>
<keyword evidence="3 5" id="KW-1133">Transmembrane helix</keyword>
<comment type="subcellular location">
    <subcellularLocation>
        <location evidence="1">Membrane</location>
        <topology evidence="1">Multi-pass membrane protein</topology>
    </subcellularLocation>
</comment>
<accession>A0A9D1GCH0</accession>
<dbReference type="PANTHER" id="PTHR21016">
    <property type="entry name" value="BETA-AMYLOID BINDING PROTEIN-RELATED"/>
    <property type="match status" value="1"/>
</dbReference>
<evidence type="ECO:0000313" key="8">
    <source>
        <dbReference type="Proteomes" id="UP000886833"/>
    </source>
</evidence>
<evidence type="ECO:0000256" key="2">
    <source>
        <dbReference type="ARBA" id="ARBA00022692"/>
    </source>
</evidence>
<evidence type="ECO:0000256" key="1">
    <source>
        <dbReference type="ARBA" id="ARBA00004141"/>
    </source>
</evidence>
<name>A0A9D1GCH0_9FIRM</name>
<dbReference type="AlphaFoldDB" id="A0A9D1GCH0"/>
<dbReference type="GO" id="GO:0016020">
    <property type="term" value="C:membrane"/>
    <property type="evidence" value="ECO:0007669"/>
    <property type="project" value="UniProtKB-SubCell"/>
</dbReference>
<evidence type="ECO:0000256" key="4">
    <source>
        <dbReference type="ARBA" id="ARBA00023136"/>
    </source>
</evidence>
<protein>
    <submittedName>
        <fullName evidence="7">TM2 domain-containing protein</fullName>
    </submittedName>
</protein>
<dbReference type="EMBL" id="DVKQ01000053">
    <property type="protein sequence ID" value="HIT37624.1"/>
    <property type="molecule type" value="Genomic_DNA"/>
</dbReference>
<evidence type="ECO:0000313" key="7">
    <source>
        <dbReference type="EMBL" id="HIT37624.1"/>
    </source>
</evidence>
<sequence>MDKSKIDMYLTANAKYFEPSAIPIIRQKLENASDDVFVSLQACDLKDPTVLLIISILLGSLGIDRFMLGDVGMGILKLLTLGCCGILTIVDWFTISKKTKEKNLATISMIL</sequence>
<proteinExistence type="predicted"/>
<gene>
    <name evidence="7" type="ORF">IAB59_04005</name>
</gene>
<feature type="transmembrane region" description="Helical" evidence="5">
    <location>
        <begin position="74"/>
        <end position="95"/>
    </location>
</feature>
<evidence type="ECO:0000256" key="5">
    <source>
        <dbReference type="SAM" id="Phobius"/>
    </source>
</evidence>
<keyword evidence="4 5" id="KW-0472">Membrane</keyword>
<dbReference type="PANTHER" id="PTHR21016:SF25">
    <property type="entry name" value="TM2 DOMAIN-CONTAINING PROTEIN DDB_G0277895-RELATED"/>
    <property type="match status" value="1"/>
</dbReference>
<comment type="caution">
    <text evidence="7">The sequence shown here is derived from an EMBL/GenBank/DDBJ whole genome shotgun (WGS) entry which is preliminary data.</text>
</comment>
<dbReference type="Proteomes" id="UP000886833">
    <property type="component" value="Unassembled WGS sequence"/>
</dbReference>
<evidence type="ECO:0000256" key="3">
    <source>
        <dbReference type="ARBA" id="ARBA00022989"/>
    </source>
</evidence>
<dbReference type="InterPro" id="IPR007829">
    <property type="entry name" value="TM2"/>
</dbReference>
<organism evidence="7 8">
    <name type="scientific">Candidatus Onthousia faecipullorum</name>
    <dbReference type="NCBI Taxonomy" id="2840887"/>
    <lineage>
        <taxon>Bacteria</taxon>
        <taxon>Bacillati</taxon>
        <taxon>Bacillota</taxon>
        <taxon>Bacilli</taxon>
        <taxon>Candidatus Onthousia</taxon>
    </lineage>
</organism>
<feature type="domain" description="TM2" evidence="6">
    <location>
        <begin position="46"/>
        <end position="93"/>
    </location>
</feature>
<keyword evidence="2 5" id="KW-0812">Transmembrane</keyword>